<feature type="region of interest" description="Disordered" evidence="1">
    <location>
        <begin position="117"/>
        <end position="204"/>
    </location>
</feature>
<proteinExistence type="predicted"/>
<evidence type="ECO:0000313" key="3">
    <source>
        <dbReference type="EMBL" id="WTU75357.1"/>
    </source>
</evidence>
<reference evidence="3" key="1">
    <citation type="submission" date="2022-10" db="EMBL/GenBank/DDBJ databases">
        <title>The complete genomes of actinobacterial strains from the NBC collection.</title>
        <authorList>
            <person name="Joergensen T.S."/>
            <person name="Alvarez Arevalo M."/>
            <person name="Sterndorff E.B."/>
            <person name="Faurdal D."/>
            <person name="Vuksanovic O."/>
            <person name="Mourched A.-S."/>
            <person name="Charusanti P."/>
            <person name="Shaw S."/>
            <person name="Blin K."/>
            <person name="Weber T."/>
        </authorList>
    </citation>
    <scope>NUCLEOTIDE SEQUENCE</scope>
    <source>
        <strain evidence="3">NBC_00049</strain>
    </source>
</reference>
<dbReference type="EMBL" id="CP108264">
    <property type="protein sequence ID" value="WTU75357.1"/>
    <property type="molecule type" value="Genomic_DNA"/>
</dbReference>
<evidence type="ECO:0008006" key="4">
    <source>
        <dbReference type="Google" id="ProtNLM"/>
    </source>
</evidence>
<protein>
    <recommendedName>
        <fullName evidence="4">Serine/threonine protein kinase</fullName>
    </recommendedName>
</protein>
<accession>A0AAU2JRF8</accession>
<sequence>MSSQEMPVTITPQQAAHGVILPVQLPTGPARLRIPPSREGDLVRARVGDQELLLRIHVAGSGAAYFATAGAGAGAGAVPGAGTGPPQPAPGARTGRGCLVAVLAAAVVVAAVLLVNGGDGSDDKASDSPTPTWSSSAWSSPPATPWSAEPTTAPNPAPTPYSPAASAEPSPEPSAEPSPFDRGTCLNGQLPDSTTPQSVSGVDEVPCSASDAHYRVIESIPGTADMDRCDANPKTQYAFSYQYMRGGTVLNQYVYCLVGLGSYAR</sequence>
<keyword evidence="2" id="KW-1133">Transmembrane helix</keyword>
<dbReference type="AlphaFoldDB" id="A0AAU2JRF8"/>
<organism evidence="3">
    <name type="scientific">Streptomyces sp. NBC_00049</name>
    <dbReference type="NCBI Taxonomy" id="2903617"/>
    <lineage>
        <taxon>Bacteria</taxon>
        <taxon>Bacillati</taxon>
        <taxon>Actinomycetota</taxon>
        <taxon>Actinomycetes</taxon>
        <taxon>Kitasatosporales</taxon>
        <taxon>Streptomycetaceae</taxon>
        <taxon>Streptomyces</taxon>
    </lineage>
</organism>
<feature type="compositionally biased region" description="Polar residues" evidence="1">
    <location>
        <begin position="186"/>
        <end position="200"/>
    </location>
</feature>
<name>A0AAU2JRF8_9ACTN</name>
<keyword evidence="2" id="KW-0812">Transmembrane</keyword>
<keyword evidence="2" id="KW-0472">Membrane</keyword>
<feature type="transmembrane region" description="Helical" evidence="2">
    <location>
        <begin position="97"/>
        <end position="115"/>
    </location>
</feature>
<evidence type="ECO:0000256" key="1">
    <source>
        <dbReference type="SAM" id="MobiDB-lite"/>
    </source>
</evidence>
<feature type="compositionally biased region" description="Low complexity" evidence="1">
    <location>
        <begin position="127"/>
        <end position="152"/>
    </location>
</feature>
<evidence type="ECO:0000256" key="2">
    <source>
        <dbReference type="SAM" id="Phobius"/>
    </source>
</evidence>
<gene>
    <name evidence="3" type="ORF">OG327_19660</name>
</gene>